<dbReference type="PANTHER" id="PTHR13142">
    <property type="entry name" value="INNER CENTROMERE PROTEIN"/>
    <property type="match status" value="1"/>
</dbReference>
<feature type="region of interest" description="Disordered" evidence="3">
    <location>
        <begin position="46"/>
        <end position="99"/>
    </location>
</feature>
<dbReference type="Proteomes" id="UP001266305">
    <property type="component" value="Unassembled WGS sequence"/>
</dbReference>
<dbReference type="PANTHER" id="PTHR13142:SF1">
    <property type="entry name" value="INNER CENTROMERE PROTEIN"/>
    <property type="match status" value="1"/>
</dbReference>
<protein>
    <submittedName>
        <fullName evidence="4">Uncharacterized protein</fullName>
    </submittedName>
</protein>
<comment type="caution">
    <text evidence="4">The sequence shown here is derived from an EMBL/GenBank/DDBJ whole genome shotgun (WGS) entry which is preliminary data.</text>
</comment>
<accession>A0ABQ9UU67</accession>
<proteinExistence type="predicted"/>
<keyword evidence="5" id="KW-1185">Reference proteome</keyword>
<evidence type="ECO:0000313" key="5">
    <source>
        <dbReference type="Proteomes" id="UP001266305"/>
    </source>
</evidence>
<evidence type="ECO:0000313" key="4">
    <source>
        <dbReference type="EMBL" id="KAK2100344.1"/>
    </source>
</evidence>
<feature type="compositionally biased region" description="Basic and acidic residues" evidence="3">
    <location>
        <begin position="46"/>
        <end position="55"/>
    </location>
</feature>
<sequence>MELPGRERCPTAKSAAQGPLPPTPPFPACCCHHFCSLAEIAIFTETKMDQADGPREPPQSARRKRSYKQAVSELDEDQHLEDEELQPPRSKTPSSPCPASKVVRPLRTFLHTVQRNQMLMTPTSAPRSVMKSFIKRNTPLRVDPKVRGLCPGWAWRELGSVAEGPVYPLRYWE</sequence>
<evidence type="ECO:0000256" key="3">
    <source>
        <dbReference type="SAM" id="MobiDB-lite"/>
    </source>
</evidence>
<feature type="compositionally biased region" description="Acidic residues" evidence="3">
    <location>
        <begin position="73"/>
        <end position="85"/>
    </location>
</feature>
<feature type="compositionally biased region" description="Basic and acidic residues" evidence="3">
    <location>
        <begin position="1"/>
        <end position="10"/>
    </location>
</feature>
<gene>
    <name evidence="4" type="ORF">P7K49_021692</name>
</gene>
<feature type="region of interest" description="Disordered" evidence="3">
    <location>
        <begin position="1"/>
        <end position="22"/>
    </location>
</feature>
<keyword evidence="2" id="KW-0963">Cytoplasm</keyword>
<reference evidence="4 5" key="1">
    <citation type="submission" date="2023-05" db="EMBL/GenBank/DDBJ databases">
        <title>B98-5 Cell Line De Novo Hybrid Assembly: An Optical Mapping Approach.</title>
        <authorList>
            <person name="Kananen K."/>
            <person name="Auerbach J.A."/>
            <person name="Kautto E."/>
            <person name="Blachly J.S."/>
        </authorList>
    </citation>
    <scope>NUCLEOTIDE SEQUENCE [LARGE SCALE GENOMIC DNA]</scope>
    <source>
        <strain evidence="4">B95-8</strain>
        <tissue evidence="4">Cell line</tissue>
    </source>
</reference>
<dbReference type="EMBL" id="JASSZA010000010">
    <property type="protein sequence ID" value="KAK2100344.1"/>
    <property type="molecule type" value="Genomic_DNA"/>
</dbReference>
<name>A0ABQ9UU67_SAGOE</name>
<comment type="subcellular location">
    <subcellularLocation>
        <location evidence="1">Cytoplasm</location>
    </subcellularLocation>
</comment>
<evidence type="ECO:0000256" key="2">
    <source>
        <dbReference type="ARBA" id="ARBA00022490"/>
    </source>
</evidence>
<organism evidence="4 5">
    <name type="scientific">Saguinus oedipus</name>
    <name type="common">Cotton-top tamarin</name>
    <name type="synonym">Oedipomidas oedipus</name>
    <dbReference type="NCBI Taxonomy" id="9490"/>
    <lineage>
        <taxon>Eukaryota</taxon>
        <taxon>Metazoa</taxon>
        <taxon>Chordata</taxon>
        <taxon>Craniata</taxon>
        <taxon>Vertebrata</taxon>
        <taxon>Euteleostomi</taxon>
        <taxon>Mammalia</taxon>
        <taxon>Eutheria</taxon>
        <taxon>Euarchontoglires</taxon>
        <taxon>Primates</taxon>
        <taxon>Haplorrhini</taxon>
        <taxon>Platyrrhini</taxon>
        <taxon>Cebidae</taxon>
        <taxon>Callitrichinae</taxon>
        <taxon>Saguinus</taxon>
    </lineage>
</organism>
<evidence type="ECO:0000256" key="1">
    <source>
        <dbReference type="ARBA" id="ARBA00004496"/>
    </source>
</evidence>